<evidence type="ECO:0000313" key="3">
    <source>
        <dbReference type="Proteomes" id="UP000186817"/>
    </source>
</evidence>
<protein>
    <submittedName>
        <fullName evidence="2">Uncharacterized protein</fullName>
    </submittedName>
</protein>
<name>A0A1Q9D5F6_SYMMI</name>
<organism evidence="2 3">
    <name type="scientific">Symbiodinium microadriaticum</name>
    <name type="common">Dinoflagellate</name>
    <name type="synonym">Zooxanthella microadriatica</name>
    <dbReference type="NCBI Taxonomy" id="2951"/>
    <lineage>
        <taxon>Eukaryota</taxon>
        <taxon>Sar</taxon>
        <taxon>Alveolata</taxon>
        <taxon>Dinophyceae</taxon>
        <taxon>Suessiales</taxon>
        <taxon>Symbiodiniaceae</taxon>
        <taxon>Symbiodinium</taxon>
    </lineage>
</organism>
<reference evidence="2 3" key="1">
    <citation type="submission" date="2016-02" db="EMBL/GenBank/DDBJ databases">
        <title>Genome analysis of coral dinoflagellate symbionts highlights evolutionary adaptations to a symbiotic lifestyle.</title>
        <authorList>
            <person name="Aranda M."/>
            <person name="Li Y."/>
            <person name="Liew Y.J."/>
            <person name="Baumgarten S."/>
            <person name="Simakov O."/>
            <person name="Wilson M."/>
            <person name="Piel J."/>
            <person name="Ashoor H."/>
            <person name="Bougouffa S."/>
            <person name="Bajic V.B."/>
            <person name="Ryu T."/>
            <person name="Ravasi T."/>
            <person name="Bayer T."/>
            <person name="Micklem G."/>
            <person name="Kim H."/>
            <person name="Bhak J."/>
            <person name="Lajeunesse T.C."/>
            <person name="Voolstra C.R."/>
        </authorList>
    </citation>
    <scope>NUCLEOTIDE SEQUENCE [LARGE SCALE GENOMIC DNA]</scope>
    <source>
        <strain evidence="2 3">CCMP2467</strain>
    </source>
</reference>
<feature type="region of interest" description="Disordered" evidence="1">
    <location>
        <begin position="1"/>
        <end position="21"/>
    </location>
</feature>
<evidence type="ECO:0000313" key="2">
    <source>
        <dbReference type="EMBL" id="OLP90392.1"/>
    </source>
</evidence>
<dbReference type="AlphaFoldDB" id="A0A1Q9D5F6"/>
<evidence type="ECO:0000256" key="1">
    <source>
        <dbReference type="SAM" id="MobiDB-lite"/>
    </source>
</evidence>
<proteinExistence type="predicted"/>
<gene>
    <name evidence="2" type="ORF">AK812_SmicGene28044</name>
</gene>
<keyword evidence="3" id="KW-1185">Reference proteome</keyword>
<feature type="compositionally biased region" description="Low complexity" evidence="1">
    <location>
        <begin position="1"/>
        <end position="17"/>
    </location>
</feature>
<dbReference type="Proteomes" id="UP000186817">
    <property type="component" value="Unassembled WGS sequence"/>
</dbReference>
<dbReference type="EMBL" id="LSRX01000714">
    <property type="protein sequence ID" value="OLP90392.1"/>
    <property type="molecule type" value="Genomic_DNA"/>
</dbReference>
<comment type="caution">
    <text evidence="2">The sequence shown here is derived from an EMBL/GenBank/DDBJ whole genome shotgun (WGS) entry which is preliminary data.</text>
</comment>
<sequence length="380" mass="41427">MLRNRSQMPQMPQASPQEANLQADMASLTRSVTSLSEQLSRIEDQMHPMSGDGSECVFNFRLWLIKSGPFPVSGERKGMRQQFFLPAREARTVLSFTVNMQGAQVVPIRIMPMAARGLAQGTPPPFTASPRPPEAKRQEAAAAANSVHRIKAAAELLPEEQPKLDAVDVEEQEELAHKFAAAIPAMPSSLARELAHMALAAGATSGIQLDACQSFEVADSYQCYFVPVQTPPAPTFGQTGAHAPGYRYSYVWCHGTDISTAALILKELQVRPTMPGSGINTGSDIDFPGVAFYCQASVGEFDLHSVQTAVAKELRISKGLQGMLIMGECHTVQSHLKVSWSDTVEESRLCFQRGAIRTKDRWASNAAFTRIRGFVVPLPL</sequence>
<dbReference type="OrthoDB" id="10478006at2759"/>
<accession>A0A1Q9D5F6</accession>